<name>A0A542E3A0_9MICO</name>
<dbReference type="SUPFAM" id="SSF51445">
    <property type="entry name" value="(Trans)glycosidases"/>
    <property type="match status" value="1"/>
</dbReference>
<dbReference type="OrthoDB" id="9805821at2"/>
<dbReference type="RefSeq" id="WP_141849128.1">
    <property type="nucleotide sequence ID" value="NZ_BAAAPR010000007.1"/>
</dbReference>
<dbReference type="Gene3D" id="3.20.20.300">
    <property type="entry name" value="Glycoside hydrolase, family 3, N-terminal domain"/>
    <property type="match status" value="1"/>
</dbReference>
<dbReference type="InterPro" id="IPR017853">
    <property type="entry name" value="GH"/>
</dbReference>
<evidence type="ECO:0000259" key="4">
    <source>
        <dbReference type="Pfam" id="PF00933"/>
    </source>
</evidence>
<keyword evidence="3" id="KW-0326">Glycosidase</keyword>
<reference evidence="5 6" key="1">
    <citation type="submission" date="2019-06" db="EMBL/GenBank/DDBJ databases">
        <title>Sequencing the genomes of 1000 actinobacteria strains.</title>
        <authorList>
            <person name="Klenk H.-P."/>
        </authorList>
    </citation>
    <scope>NUCLEOTIDE SEQUENCE [LARGE SCALE GENOMIC DNA]</scope>
    <source>
        <strain evidence="5 6">DSM 18607</strain>
    </source>
</reference>
<dbReference type="EMBL" id="VFMN01000001">
    <property type="protein sequence ID" value="TQJ09818.1"/>
    <property type="molecule type" value="Genomic_DNA"/>
</dbReference>
<dbReference type="InterPro" id="IPR050226">
    <property type="entry name" value="NagZ_Beta-hexosaminidase"/>
</dbReference>
<dbReference type="GO" id="GO:0005975">
    <property type="term" value="P:carbohydrate metabolic process"/>
    <property type="evidence" value="ECO:0007669"/>
    <property type="project" value="InterPro"/>
</dbReference>
<dbReference type="GO" id="GO:0009254">
    <property type="term" value="P:peptidoglycan turnover"/>
    <property type="evidence" value="ECO:0007669"/>
    <property type="project" value="TreeGrafter"/>
</dbReference>
<sequence length="499" mass="51683">MASGTPSTDPRVRRLARTVLLPGFRGTRAPDWLRREVQDGLGGVCLFAPNVRDEHGRGDVAALTWELHGLRNDLVVASDEEGGEVTRLQVPHGSPYPTAAALGAVDDVAATTAVNAAIGRLCRDHGVDLALAPDVDVNADPDNPVIGLRSYGADPQLVARHAAAAVEGIQSVGVAACAKHFPGHGDTTTDSHLALPVVDVDRDTLARRDLVPFEAVVRAGVRAVMTAHLVVAALDDRPATLSPTVLEVLRGDLGFSGLVVSDAVDMRAISAGVGRGPGAARALAAGVDLVCIGNPSHPDPYDDEAAFHEVHEAVLAAVDAGDLRVDRLEEAARRVGELAWWVGETRAAAPVDDGAEEHVREVVRTVSAGALRTHGLGSLDALPGPAHVLDLRGPVGMAAGERESGVVAALRAWREDVVVTSGADVPTGGQVLAVVGSPRRSPDVAARLAALVAARPDALVVATGVPDDRDDLGAHWARTYGDTRAAGAALVAELEHVAR</sequence>
<organism evidence="5 6">
    <name type="scientific">Lapillicoccus jejuensis</name>
    <dbReference type="NCBI Taxonomy" id="402171"/>
    <lineage>
        <taxon>Bacteria</taxon>
        <taxon>Bacillati</taxon>
        <taxon>Actinomycetota</taxon>
        <taxon>Actinomycetes</taxon>
        <taxon>Micrococcales</taxon>
        <taxon>Intrasporangiaceae</taxon>
        <taxon>Lapillicoccus</taxon>
    </lineage>
</organism>
<proteinExistence type="inferred from homology"/>
<gene>
    <name evidence="5" type="ORF">FB458_2934</name>
</gene>
<dbReference type="GO" id="GO:0004553">
    <property type="term" value="F:hydrolase activity, hydrolyzing O-glycosyl compounds"/>
    <property type="evidence" value="ECO:0007669"/>
    <property type="project" value="InterPro"/>
</dbReference>
<evidence type="ECO:0000256" key="1">
    <source>
        <dbReference type="ARBA" id="ARBA00005336"/>
    </source>
</evidence>
<evidence type="ECO:0000256" key="3">
    <source>
        <dbReference type="ARBA" id="ARBA00023295"/>
    </source>
</evidence>
<comment type="similarity">
    <text evidence="1">Belongs to the glycosyl hydrolase 3 family.</text>
</comment>
<dbReference type="InterPro" id="IPR036962">
    <property type="entry name" value="Glyco_hydro_3_N_sf"/>
</dbReference>
<keyword evidence="6" id="KW-1185">Reference proteome</keyword>
<dbReference type="InterPro" id="IPR001764">
    <property type="entry name" value="Glyco_hydro_3_N"/>
</dbReference>
<dbReference type="PANTHER" id="PTHR30480:SF16">
    <property type="entry name" value="GLYCOSIDE HYDROLASE FAMILY 3 DOMAIN PROTEIN"/>
    <property type="match status" value="1"/>
</dbReference>
<keyword evidence="2" id="KW-0378">Hydrolase</keyword>
<dbReference type="PANTHER" id="PTHR30480">
    <property type="entry name" value="BETA-HEXOSAMINIDASE-RELATED"/>
    <property type="match status" value="1"/>
</dbReference>
<accession>A0A542E3A0</accession>
<dbReference type="AlphaFoldDB" id="A0A542E3A0"/>
<dbReference type="Proteomes" id="UP000317893">
    <property type="component" value="Unassembled WGS sequence"/>
</dbReference>
<dbReference type="InterPro" id="IPR019800">
    <property type="entry name" value="Glyco_hydro_3_AS"/>
</dbReference>
<feature type="domain" description="Glycoside hydrolase family 3 N-terminal" evidence="4">
    <location>
        <begin position="39"/>
        <end position="336"/>
    </location>
</feature>
<evidence type="ECO:0000313" key="6">
    <source>
        <dbReference type="Proteomes" id="UP000317893"/>
    </source>
</evidence>
<evidence type="ECO:0000256" key="2">
    <source>
        <dbReference type="ARBA" id="ARBA00022801"/>
    </source>
</evidence>
<dbReference type="Pfam" id="PF00933">
    <property type="entry name" value="Glyco_hydro_3"/>
    <property type="match status" value="1"/>
</dbReference>
<protein>
    <submittedName>
        <fullName evidence="5">Beta-N-acetylhexosaminidase</fullName>
    </submittedName>
</protein>
<comment type="caution">
    <text evidence="5">The sequence shown here is derived from an EMBL/GenBank/DDBJ whole genome shotgun (WGS) entry which is preliminary data.</text>
</comment>
<evidence type="ECO:0000313" key="5">
    <source>
        <dbReference type="EMBL" id="TQJ09818.1"/>
    </source>
</evidence>
<dbReference type="PROSITE" id="PS00775">
    <property type="entry name" value="GLYCOSYL_HYDROL_F3"/>
    <property type="match status" value="1"/>
</dbReference>